<reference evidence="9 10" key="1">
    <citation type="submission" date="2020-07" db="EMBL/GenBank/DDBJ databases">
        <title>Sequencing the genomes of 1000 actinobacteria strains.</title>
        <authorList>
            <person name="Klenk H.-P."/>
        </authorList>
    </citation>
    <scope>NUCLEOTIDE SEQUENCE [LARGE SCALE GENOMIC DNA]</scope>
    <source>
        <strain evidence="9 10">DSM 42178</strain>
    </source>
</reference>
<comment type="pathway">
    <text evidence="2 5">Carbohydrate acid metabolism; D-glucarate degradation; 2,5-dioxopentanoate from D-glucarate: step 2/2.</text>
</comment>
<comment type="catalytic activity">
    <reaction evidence="1 5">
        <text>5-dehydro-4-deoxy-D-glucarate + H(+) = 2,5-dioxopentanoate + CO2 + H2O</text>
        <dbReference type="Rhea" id="RHEA:24608"/>
        <dbReference type="ChEBI" id="CHEBI:15377"/>
        <dbReference type="ChEBI" id="CHEBI:15378"/>
        <dbReference type="ChEBI" id="CHEBI:16526"/>
        <dbReference type="ChEBI" id="CHEBI:42819"/>
        <dbReference type="ChEBI" id="CHEBI:58136"/>
        <dbReference type="EC" id="4.2.1.41"/>
    </reaction>
</comment>
<dbReference type="PANTHER" id="PTHR12128:SF19">
    <property type="entry name" value="5-DEHYDRO-4-DEOXYGLUCARATE DEHYDRATASE 2-RELATED"/>
    <property type="match status" value="1"/>
</dbReference>
<evidence type="ECO:0000313" key="10">
    <source>
        <dbReference type="Proteomes" id="UP000567795"/>
    </source>
</evidence>
<dbReference type="SUPFAM" id="SSF51569">
    <property type="entry name" value="Aldolase"/>
    <property type="match status" value="1"/>
</dbReference>
<dbReference type="HAMAP" id="MF_00694">
    <property type="entry name" value="KDGDH"/>
    <property type="match status" value="1"/>
</dbReference>
<dbReference type="InterPro" id="IPR017655">
    <property type="entry name" value="Dehydro-deoxyglucarate_dehyd"/>
</dbReference>
<dbReference type="PANTHER" id="PTHR12128">
    <property type="entry name" value="DIHYDRODIPICOLINATE SYNTHASE"/>
    <property type="match status" value="1"/>
</dbReference>
<name>A0A852ZX42_9ACTN</name>
<organism evidence="9 10">
    <name type="scientific">Allostreptomyces psammosilenae</name>
    <dbReference type="NCBI Taxonomy" id="1892865"/>
    <lineage>
        <taxon>Bacteria</taxon>
        <taxon>Bacillati</taxon>
        <taxon>Actinomycetota</taxon>
        <taxon>Actinomycetes</taxon>
        <taxon>Kitasatosporales</taxon>
        <taxon>Streptomycetaceae</taxon>
        <taxon>Allostreptomyces</taxon>
    </lineage>
</organism>
<comment type="caution">
    <text evidence="9">The sequence shown here is derived from an EMBL/GenBank/DDBJ whole genome shotgun (WGS) entry which is preliminary data.</text>
</comment>
<feature type="active site" description="Schiff-base intermediate with substrate" evidence="7">
    <location>
        <position position="157"/>
    </location>
</feature>
<protein>
    <recommendedName>
        <fullName evidence="5">Probable 5-dehydro-4-deoxyglucarate dehydratase</fullName>
        <ecNumber evidence="5">4.2.1.41</ecNumber>
    </recommendedName>
    <alternativeName>
        <fullName evidence="5">5-keto-4-deoxy-glucarate dehydratase</fullName>
        <shortName evidence="5">KDGDH</shortName>
    </alternativeName>
</protein>
<sequence length="308" mass="31710">MKLNGVLFFPLTPFTPDGQVATDVLATHIAGGLEHGPGGVFVACGTGEFHSLSTAEHAAAVRTAVATTAGRVPVLAGAGGPLGAALEQAANAREAGADGLLLMPPYVAKSPTEGFAAYVRAVAEQGLPVVLYQRDGVVLDPATAVDLARIPGVVGLKDGNGDIDRMHRVVLAIRREIGEGFAFFNGLPTAELTVPAYRGIGVDLYSSAAFCFAPEVATAFHRALTGGDQDVVGRLLSEFYGPLVELRSRVPGYAVSLVKAGARLRGLEVGPVRAPLVEPSAEDLKELARIIDTGLALVGAEARVEGGV</sequence>
<evidence type="ECO:0000313" key="9">
    <source>
        <dbReference type="EMBL" id="NYI03201.1"/>
    </source>
</evidence>
<dbReference type="Proteomes" id="UP000567795">
    <property type="component" value="Unassembled WGS sequence"/>
</dbReference>
<dbReference type="Pfam" id="PF00701">
    <property type="entry name" value="DHDPS"/>
    <property type="match status" value="1"/>
</dbReference>
<dbReference type="EC" id="4.2.1.41" evidence="5"/>
<evidence type="ECO:0000256" key="2">
    <source>
        <dbReference type="ARBA" id="ARBA00004983"/>
    </source>
</evidence>
<proteinExistence type="inferred from homology"/>
<evidence type="ECO:0000256" key="8">
    <source>
        <dbReference type="PIRSR" id="PIRSR001365-2"/>
    </source>
</evidence>
<keyword evidence="10" id="KW-1185">Reference proteome</keyword>
<feature type="active site" description="Proton donor/acceptor" evidence="7">
    <location>
        <position position="132"/>
    </location>
</feature>
<evidence type="ECO:0000256" key="4">
    <source>
        <dbReference type="ARBA" id="ARBA00023239"/>
    </source>
</evidence>
<dbReference type="PRINTS" id="PR00146">
    <property type="entry name" value="DHPICSNTHASE"/>
</dbReference>
<dbReference type="GO" id="GO:0047448">
    <property type="term" value="F:5-dehydro-4-deoxyglucarate dehydratase activity"/>
    <property type="evidence" value="ECO:0007669"/>
    <property type="project" value="UniProtKB-UniRule"/>
</dbReference>
<dbReference type="PIRSF" id="PIRSF001365">
    <property type="entry name" value="DHDPS"/>
    <property type="match status" value="1"/>
</dbReference>
<dbReference type="GO" id="GO:0042838">
    <property type="term" value="P:D-glucarate catabolic process"/>
    <property type="evidence" value="ECO:0007669"/>
    <property type="project" value="UniProtKB-UniRule"/>
</dbReference>
<evidence type="ECO:0000256" key="6">
    <source>
        <dbReference type="PIRNR" id="PIRNR001365"/>
    </source>
</evidence>
<evidence type="ECO:0000256" key="7">
    <source>
        <dbReference type="PIRSR" id="PIRSR001365-1"/>
    </source>
</evidence>
<dbReference type="GO" id="GO:0008840">
    <property type="term" value="F:4-hydroxy-tetrahydrodipicolinate synthase activity"/>
    <property type="evidence" value="ECO:0007669"/>
    <property type="project" value="TreeGrafter"/>
</dbReference>
<dbReference type="NCBIfam" id="NF002958">
    <property type="entry name" value="PRK03620.1"/>
    <property type="match status" value="1"/>
</dbReference>
<dbReference type="EMBL" id="JACBZD010000001">
    <property type="protein sequence ID" value="NYI03201.1"/>
    <property type="molecule type" value="Genomic_DNA"/>
</dbReference>
<dbReference type="Gene3D" id="3.20.20.70">
    <property type="entry name" value="Aldolase class I"/>
    <property type="match status" value="1"/>
</dbReference>
<dbReference type="InterPro" id="IPR013785">
    <property type="entry name" value="Aldolase_TIM"/>
</dbReference>
<feature type="binding site" evidence="8">
    <location>
        <position position="46"/>
    </location>
    <ligand>
        <name>pyruvate</name>
        <dbReference type="ChEBI" id="CHEBI:15361"/>
    </ligand>
</feature>
<evidence type="ECO:0000256" key="3">
    <source>
        <dbReference type="ARBA" id="ARBA00007592"/>
    </source>
</evidence>
<evidence type="ECO:0000256" key="1">
    <source>
        <dbReference type="ARBA" id="ARBA00001446"/>
    </source>
</evidence>
<comment type="similarity">
    <text evidence="3 5 6">Belongs to the DapA family.</text>
</comment>
<dbReference type="UniPathway" id="UPA00564">
    <property type="reaction ID" value="UER00628"/>
</dbReference>
<keyword evidence="4 5" id="KW-0456">Lyase</keyword>
<accession>A0A852ZX42</accession>
<dbReference type="InterPro" id="IPR002220">
    <property type="entry name" value="DapA-like"/>
</dbReference>
<dbReference type="RefSeq" id="WP_179812297.1">
    <property type="nucleotide sequence ID" value="NZ_JACBZD010000001.1"/>
</dbReference>
<dbReference type="SMART" id="SM01130">
    <property type="entry name" value="DHDPS"/>
    <property type="match status" value="1"/>
</dbReference>
<gene>
    <name evidence="9" type="ORF">FHU37_000144</name>
</gene>
<dbReference type="AlphaFoldDB" id="A0A852ZX42"/>
<evidence type="ECO:0000256" key="5">
    <source>
        <dbReference type="HAMAP-Rule" id="MF_00694"/>
    </source>
</evidence>